<name>A0A7C5HJZ2_9CHLB</name>
<dbReference type="Proteomes" id="UP000886058">
    <property type="component" value="Unassembled WGS sequence"/>
</dbReference>
<dbReference type="PANTHER" id="PTHR43873:SF1">
    <property type="entry name" value="COBYRINATE A,C-DIAMIDE SYNTHASE"/>
    <property type="match status" value="1"/>
</dbReference>
<dbReference type="PANTHER" id="PTHR43873">
    <property type="entry name" value="COBYRINATE A,C-DIAMIDE SYNTHASE"/>
    <property type="match status" value="1"/>
</dbReference>
<dbReference type="InterPro" id="IPR027417">
    <property type="entry name" value="P-loop_NTPase"/>
</dbReference>
<dbReference type="SUPFAM" id="SSF52317">
    <property type="entry name" value="Class I glutamine amidotransferase-like"/>
    <property type="match status" value="1"/>
</dbReference>
<comment type="pathway">
    <text evidence="1">Cofactor biosynthesis; adenosylcobalamin biosynthesis.</text>
</comment>
<comment type="caution">
    <text evidence="5">The sequence shown here is derived from an EMBL/GenBank/DDBJ whole genome shotgun (WGS) entry which is preliminary data.</text>
</comment>
<dbReference type="EMBL" id="DRSQ01000201">
    <property type="protein sequence ID" value="HHE32805.1"/>
    <property type="molecule type" value="Genomic_DNA"/>
</dbReference>
<dbReference type="InterPro" id="IPR011698">
    <property type="entry name" value="GATase_3"/>
</dbReference>
<proteinExistence type="predicted"/>
<dbReference type="InterPro" id="IPR029062">
    <property type="entry name" value="Class_I_gatase-like"/>
</dbReference>
<evidence type="ECO:0000256" key="2">
    <source>
        <dbReference type="ARBA" id="ARBA00022573"/>
    </source>
</evidence>
<sequence>MISASWKSAGKTTVTLGLLRLLGRDGPVVSFKKGPDYIDPMWHRVASGGECYNLDPWMMGAEVCRESFVRATSKHPSGLALIEGNHGLHDGLDMAGSDSSAGLAALLDAPVVLVIDGRRVNRGVVAQVLGLMAMPPKVNIAGVILNHVATARQEAKQREAIETFCKVPVLGAIPSSASLVLPERHLGLVAVGESPDAEAFIDAAAGQVSKHCDIAAVRALFDSAPPLSMPEPIKIPKPQTSAKARIGVFHDDAFCFYYPDNLEALRASGAELIFIDALKATRLPEIDGLYLGGGFPESFFEQLSANTGLMRDVQERIEAGMPTWAECGGLIWLCRSATWQGQTWPLCGVLPIDIGYQRKPAGCGYLELESRTASPWFSGDERIRAHEFHYSKPAEGSPELACQFDVARGTGLTGREDGILYKNLFASYAHLHAAANPHWATRFVELAAHFKSESP</sequence>
<gene>
    <name evidence="5" type="ORF">ENL07_09350</name>
</gene>
<dbReference type="Gene3D" id="3.40.50.300">
    <property type="entry name" value="P-loop containing nucleotide triphosphate hydrolases"/>
    <property type="match status" value="1"/>
</dbReference>
<dbReference type="AlphaFoldDB" id="A0A7C5HJZ2"/>
<keyword evidence="2" id="KW-0169">Cobalamin biosynthesis</keyword>
<dbReference type="Pfam" id="PF07685">
    <property type="entry name" value="GATase_3"/>
    <property type="match status" value="1"/>
</dbReference>
<keyword evidence="3" id="KW-0315">Glutamine amidotransferase</keyword>
<evidence type="ECO:0000256" key="1">
    <source>
        <dbReference type="ARBA" id="ARBA00004953"/>
    </source>
</evidence>
<dbReference type="CDD" id="cd03130">
    <property type="entry name" value="GATase1_CobB"/>
    <property type="match status" value="1"/>
</dbReference>
<feature type="domain" description="CobB/CobQ-like glutamine amidotransferase" evidence="4">
    <location>
        <begin position="245"/>
        <end position="436"/>
    </location>
</feature>
<dbReference type="GO" id="GO:0042242">
    <property type="term" value="F:cobyrinic acid a,c-diamide synthase activity"/>
    <property type="evidence" value="ECO:0007669"/>
    <property type="project" value="InterPro"/>
</dbReference>
<evidence type="ECO:0000256" key="3">
    <source>
        <dbReference type="ARBA" id="ARBA00022962"/>
    </source>
</evidence>
<reference evidence="5" key="1">
    <citation type="journal article" date="2020" name="mSystems">
        <title>Genome- and Community-Level Interaction Insights into Carbon Utilization and Element Cycling Functions of Hydrothermarchaeota in Hydrothermal Sediment.</title>
        <authorList>
            <person name="Zhou Z."/>
            <person name="Liu Y."/>
            <person name="Xu W."/>
            <person name="Pan J."/>
            <person name="Luo Z.H."/>
            <person name="Li M."/>
        </authorList>
    </citation>
    <scope>NUCLEOTIDE SEQUENCE [LARGE SCALE GENOMIC DNA]</scope>
    <source>
        <strain evidence="5">HyVt-633</strain>
    </source>
</reference>
<evidence type="ECO:0000259" key="4">
    <source>
        <dbReference type="Pfam" id="PF07685"/>
    </source>
</evidence>
<dbReference type="NCBIfam" id="NF002204">
    <property type="entry name" value="PRK01077.1"/>
    <property type="match status" value="1"/>
</dbReference>
<dbReference type="Gene3D" id="3.40.50.880">
    <property type="match status" value="1"/>
</dbReference>
<dbReference type="NCBIfam" id="TIGR00379">
    <property type="entry name" value="cobB"/>
    <property type="match status" value="1"/>
</dbReference>
<protein>
    <submittedName>
        <fullName evidence="5">Cobyrinate a,c-diamide synthase</fullName>
    </submittedName>
</protein>
<dbReference type="Pfam" id="PF13500">
    <property type="entry name" value="AAA_26"/>
    <property type="match status" value="1"/>
</dbReference>
<dbReference type="GO" id="GO:0009236">
    <property type="term" value="P:cobalamin biosynthetic process"/>
    <property type="evidence" value="ECO:0007669"/>
    <property type="project" value="UniProtKB-KW"/>
</dbReference>
<accession>A0A7C5HJZ2</accession>
<organism evidence="5">
    <name type="scientific">Chlorobaculum parvum</name>
    <dbReference type="NCBI Taxonomy" id="274539"/>
    <lineage>
        <taxon>Bacteria</taxon>
        <taxon>Pseudomonadati</taxon>
        <taxon>Chlorobiota</taxon>
        <taxon>Chlorobiia</taxon>
        <taxon>Chlorobiales</taxon>
        <taxon>Chlorobiaceae</taxon>
        <taxon>Chlorobaculum</taxon>
    </lineage>
</organism>
<evidence type="ECO:0000313" key="5">
    <source>
        <dbReference type="EMBL" id="HHE32805.1"/>
    </source>
</evidence>
<dbReference type="PROSITE" id="PS51274">
    <property type="entry name" value="GATASE_COBBQ"/>
    <property type="match status" value="1"/>
</dbReference>
<dbReference type="InterPro" id="IPR004484">
    <property type="entry name" value="CbiA/CobB_synth"/>
</dbReference>
<dbReference type="SUPFAM" id="SSF52540">
    <property type="entry name" value="P-loop containing nucleoside triphosphate hydrolases"/>
    <property type="match status" value="1"/>
</dbReference>